<evidence type="ECO:0000259" key="3">
    <source>
        <dbReference type="PROSITE" id="PS50157"/>
    </source>
</evidence>
<proteinExistence type="predicted"/>
<feature type="domain" description="C2H2-type" evidence="3">
    <location>
        <begin position="4"/>
        <end position="29"/>
    </location>
</feature>
<dbReference type="PROSITE" id="PS00028">
    <property type="entry name" value="ZINC_FINGER_C2H2_1"/>
    <property type="match status" value="1"/>
</dbReference>
<evidence type="ECO:0000313" key="4">
    <source>
        <dbReference type="EMBL" id="KAJ3743128.1"/>
    </source>
</evidence>
<dbReference type="GO" id="GO:0008270">
    <property type="term" value="F:zinc ion binding"/>
    <property type="evidence" value="ECO:0007669"/>
    <property type="project" value="UniProtKB-KW"/>
</dbReference>
<dbReference type="PROSITE" id="PS50157">
    <property type="entry name" value="ZINC_FINGER_C2H2_2"/>
    <property type="match status" value="1"/>
</dbReference>
<keyword evidence="1" id="KW-0479">Metal-binding</keyword>
<dbReference type="EMBL" id="JANVFU010000009">
    <property type="protein sequence ID" value="KAJ3743128.1"/>
    <property type="molecule type" value="Genomic_DNA"/>
</dbReference>
<feature type="compositionally biased region" description="Pro residues" evidence="2">
    <location>
        <begin position="92"/>
        <end position="102"/>
    </location>
</feature>
<dbReference type="Pfam" id="PF18759">
    <property type="entry name" value="Plavaka"/>
    <property type="match status" value="1"/>
</dbReference>
<dbReference type="InterPro" id="IPR041078">
    <property type="entry name" value="Plavaka"/>
</dbReference>
<protein>
    <recommendedName>
        <fullName evidence="3">C2H2-type domain-containing protein</fullName>
    </recommendedName>
</protein>
<comment type="caution">
    <text evidence="4">The sequence shown here is derived from an EMBL/GenBank/DDBJ whole genome shotgun (WGS) entry which is preliminary data.</text>
</comment>
<reference evidence="4 5" key="1">
    <citation type="journal article" date="2023" name="Proc. Natl. Acad. Sci. U.S.A.">
        <title>A global phylogenomic analysis of the shiitake genus Lentinula.</title>
        <authorList>
            <person name="Sierra-Patev S."/>
            <person name="Min B."/>
            <person name="Naranjo-Ortiz M."/>
            <person name="Looney B."/>
            <person name="Konkel Z."/>
            <person name="Slot J.C."/>
            <person name="Sakamoto Y."/>
            <person name="Steenwyk J.L."/>
            <person name="Rokas A."/>
            <person name="Carro J."/>
            <person name="Camarero S."/>
            <person name="Ferreira P."/>
            <person name="Molpeceres G."/>
            <person name="Ruiz-Duenas F.J."/>
            <person name="Serrano A."/>
            <person name="Henrissat B."/>
            <person name="Drula E."/>
            <person name="Hughes K.W."/>
            <person name="Mata J.L."/>
            <person name="Ishikawa N.K."/>
            <person name="Vargas-Isla R."/>
            <person name="Ushijima S."/>
            <person name="Smith C.A."/>
            <person name="Donoghue J."/>
            <person name="Ahrendt S."/>
            <person name="Andreopoulos W."/>
            <person name="He G."/>
            <person name="LaButti K."/>
            <person name="Lipzen A."/>
            <person name="Ng V."/>
            <person name="Riley R."/>
            <person name="Sandor L."/>
            <person name="Barry K."/>
            <person name="Martinez A.T."/>
            <person name="Xiao Y."/>
            <person name="Gibbons J.G."/>
            <person name="Terashima K."/>
            <person name="Grigoriev I.V."/>
            <person name="Hibbett D."/>
        </authorList>
    </citation>
    <scope>NUCLEOTIDE SEQUENCE [LARGE SCALE GENOMIC DNA]</scope>
    <source>
        <strain evidence="4 5">TFB7810</strain>
    </source>
</reference>
<organism evidence="4 5">
    <name type="scientific">Lentinula detonsa</name>
    <dbReference type="NCBI Taxonomy" id="2804962"/>
    <lineage>
        <taxon>Eukaryota</taxon>
        <taxon>Fungi</taxon>
        <taxon>Dikarya</taxon>
        <taxon>Basidiomycota</taxon>
        <taxon>Agaricomycotina</taxon>
        <taxon>Agaricomycetes</taxon>
        <taxon>Agaricomycetidae</taxon>
        <taxon>Agaricales</taxon>
        <taxon>Marasmiineae</taxon>
        <taxon>Omphalotaceae</taxon>
        <taxon>Lentinula</taxon>
    </lineage>
</organism>
<keyword evidence="1" id="KW-0862">Zinc</keyword>
<keyword evidence="1" id="KW-0863">Zinc-finger</keyword>
<dbReference type="AlphaFoldDB" id="A0A9W8TWP6"/>
<name>A0A9W8TWP6_9AGAR</name>
<evidence type="ECO:0000256" key="2">
    <source>
        <dbReference type="SAM" id="MobiDB-lite"/>
    </source>
</evidence>
<keyword evidence="5" id="KW-1185">Reference proteome</keyword>
<dbReference type="Proteomes" id="UP001142393">
    <property type="component" value="Unassembled WGS sequence"/>
</dbReference>
<accession>A0A9W8TWP6</accession>
<feature type="region of interest" description="Disordered" evidence="2">
    <location>
        <begin position="80"/>
        <end position="108"/>
    </location>
</feature>
<dbReference type="InterPro" id="IPR013087">
    <property type="entry name" value="Znf_C2H2_type"/>
</dbReference>
<evidence type="ECO:0000256" key="1">
    <source>
        <dbReference type="PROSITE-ProRule" id="PRU00042"/>
    </source>
</evidence>
<feature type="region of interest" description="Disordered" evidence="2">
    <location>
        <begin position="37"/>
        <end position="56"/>
    </location>
</feature>
<evidence type="ECO:0000313" key="5">
    <source>
        <dbReference type="Proteomes" id="UP001142393"/>
    </source>
</evidence>
<gene>
    <name evidence="4" type="ORF">DFH05DRAFT_1400399</name>
</gene>
<sequence>MPLHRCPHTECIRVFKRNGDLTRHLNLGHPAHLISASHHTVPPQPLWNEPEREGDLDHRMPSPLGTAPQARRVLHPHLTGDICDEDGNRLPPDTPPSPPPNDSPWSPFENEAEFRLADHLFRKVEMSQNDINTLLDIWKLYQYQHSQHQACDCCSTAPYFNNSDMYTKIDSIVDGNAPWKCFQTTVDEELPENAPEWQKTSYQVWYRDPDTVIANILGNTDFGNDFEAAPYIDVDKNGTRRWSNVMSGNFAWRHADQIYDECQDNRVAGATLVPIILGADKTTVSVATGHVEYHPLYLTIGNITNEARRGHRNAVIPIGFLAIPKSDRKHDKDNNFRVFKKKLYHQSIRAILISLKPAMTQPVVRRCPDGHFRRIIYELAAFIADYPEQVLLAGIVQGWCGRCDAPFHELDTGASTRRTRELDTILLEEYGGEGRTLWDNFGIDDDVMPFTAYFPRADIHEMLSADLLHQVIKGCFKDMLIDWVFEYLVISKGKSQANIIMDDIDHQLAVVPAFPGLRRFPHGRRFKQWTGDDSKALMKIFLPAVAEYLPQDMLKCLSSFLDFCYLVRRSDIDETSLKAIKTSIESFHHCCNIFQTYGVREHFSLPRMHSIVHYPQLITDFGVPNGLCSSITESRHITAVKKPWRRSNRYNALSQMLLTNQRIDKLSALRAKLVHLHLLAPLPALSNLASTRVDEDFGPIDSGRAIAKVELARTREKAYPRSLQALSAYTNNHRLEELTRRFLYTKLHAQESSDQESDVELDDCPHITSKINVYHSAVAIFYAPSDISGVRGMKHERIRSSPSFYGVERRDCILATINEKKAGFRGLSAARVLLFFSFRHAGTTYPCALVHWYNTYGRHPDPNTGLWIVKPGYLDQRKREPFLAVLHLDTFVRAVLLLPVYGPHPIPHKLKYHDSLNLFTAFYVNKYADHHANEILF</sequence>